<protein>
    <submittedName>
        <fullName evidence="5">Cytochrome P450, family 20, subfamily A, polypeptide 1</fullName>
    </submittedName>
</protein>
<evidence type="ECO:0000313" key="6">
    <source>
        <dbReference type="Proteomes" id="UP001108240"/>
    </source>
</evidence>
<dbReference type="GO" id="GO:0004497">
    <property type="term" value="F:monooxygenase activity"/>
    <property type="evidence" value="ECO:0007669"/>
    <property type="project" value="InterPro"/>
</dbReference>
<keyword evidence="6" id="KW-1185">Reference proteome</keyword>
<keyword evidence="3" id="KW-0479">Metal-binding</keyword>
<keyword evidence="3" id="KW-0349">Heme</keyword>
<dbReference type="GeneTree" id="ENSGT00500000044939"/>
<dbReference type="InterPro" id="IPR001128">
    <property type="entry name" value="Cyt_P450"/>
</dbReference>
<dbReference type="AlphaFoldDB" id="A0A9J7YN25"/>
<comment type="similarity">
    <text evidence="1">Belongs to the cytochrome P450 family.</text>
</comment>
<keyword evidence="4" id="KW-0472">Membrane</keyword>
<dbReference type="Ensembl" id="ENSCCRT00000126439.1">
    <property type="protein sequence ID" value="ENSCCRP00000121789.1"/>
    <property type="gene ID" value="ENSCCRG00000046550.2"/>
</dbReference>
<dbReference type="PANTHER" id="PTHR24280:SF4">
    <property type="entry name" value="CYTOCHROME P450 20A1"/>
    <property type="match status" value="1"/>
</dbReference>
<feature type="transmembrane region" description="Helical" evidence="4">
    <location>
        <begin position="6"/>
        <end position="23"/>
    </location>
</feature>
<dbReference type="PANTHER" id="PTHR24280">
    <property type="entry name" value="CYTOCHROME P450 20A1"/>
    <property type="match status" value="1"/>
</dbReference>
<feature type="binding site" description="axial binding residue" evidence="3">
    <location>
        <position position="410"/>
    </location>
    <ligand>
        <name>heme</name>
        <dbReference type="ChEBI" id="CHEBI:30413"/>
    </ligand>
    <ligandPart>
        <name>Fe</name>
        <dbReference type="ChEBI" id="CHEBI:18248"/>
    </ligandPart>
</feature>
<dbReference type="InterPro" id="IPR002401">
    <property type="entry name" value="Cyt_P450_E_grp-I"/>
</dbReference>
<dbReference type="InterPro" id="IPR036396">
    <property type="entry name" value="Cyt_P450_sf"/>
</dbReference>
<organism evidence="5 6">
    <name type="scientific">Cyprinus carpio carpio</name>
    <dbReference type="NCBI Taxonomy" id="630221"/>
    <lineage>
        <taxon>Eukaryota</taxon>
        <taxon>Metazoa</taxon>
        <taxon>Chordata</taxon>
        <taxon>Craniata</taxon>
        <taxon>Vertebrata</taxon>
        <taxon>Euteleostomi</taxon>
        <taxon>Actinopterygii</taxon>
        <taxon>Neopterygii</taxon>
        <taxon>Teleostei</taxon>
        <taxon>Ostariophysi</taxon>
        <taxon>Cypriniformes</taxon>
        <taxon>Cyprinidae</taxon>
        <taxon>Cyprininae</taxon>
        <taxon>Cyprinus</taxon>
    </lineage>
</organism>
<keyword evidence="4" id="KW-1133">Transmembrane helix</keyword>
<dbReference type="PRINTS" id="PR00463">
    <property type="entry name" value="EP450I"/>
</dbReference>
<name>A0A9J7YN25_CYPCA</name>
<reference evidence="5" key="2">
    <citation type="submission" date="2025-09" db="UniProtKB">
        <authorList>
            <consortium name="Ensembl"/>
        </authorList>
    </citation>
    <scope>IDENTIFICATION</scope>
</reference>
<dbReference type="Proteomes" id="UP001108240">
    <property type="component" value="Unplaced"/>
</dbReference>
<dbReference type="SUPFAM" id="SSF48264">
    <property type="entry name" value="Cytochrome P450"/>
    <property type="match status" value="1"/>
</dbReference>
<reference evidence="5" key="1">
    <citation type="submission" date="2025-08" db="UniProtKB">
        <authorList>
            <consortium name="Ensembl"/>
        </authorList>
    </citation>
    <scope>IDENTIFICATION</scope>
</reference>
<dbReference type="GO" id="GO:0005506">
    <property type="term" value="F:iron ion binding"/>
    <property type="evidence" value="ECO:0007669"/>
    <property type="project" value="InterPro"/>
</dbReference>
<dbReference type="Gene3D" id="1.10.630.10">
    <property type="entry name" value="Cytochrome P450"/>
    <property type="match status" value="1"/>
</dbReference>
<proteinExistence type="inferred from homology"/>
<evidence type="ECO:0000256" key="4">
    <source>
        <dbReference type="SAM" id="Phobius"/>
    </source>
</evidence>
<dbReference type="GO" id="GO:0016705">
    <property type="term" value="F:oxidoreductase activity, acting on paired donors, with incorporation or reduction of molecular oxygen"/>
    <property type="evidence" value="ECO:0007669"/>
    <property type="project" value="InterPro"/>
</dbReference>
<dbReference type="Pfam" id="PF00067">
    <property type="entry name" value="p450"/>
    <property type="match status" value="1"/>
</dbReference>
<feature type="transmembrane region" description="Helical" evidence="4">
    <location>
        <begin position="273"/>
        <end position="293"/>
    </location>
</feature>
<keyword evidence="4" id="KW-0812">Transmembrane</keyword>
<dbReference type="InterPro" id="IPR052666">
    <property type="entry name" value="CYP450_20A1-like"/>
</dbReference>
<accession>A0A9J7YN25</accession>
<evidence type="ECO:0000256" key="2">
    <source>
        <dbReference type="ARBA" id="ARBA00023004"/>
    </source>
</evidence>
<evidence type="ECO:0000313" key="5">
    <source>
        <dbReference type="Ensembl" id="ENSCCRP00000121789.1"/>
    </source>
</evidence>
<evidence type="ECO:0000256" key="1">
    <source>
        <dbReference type="ARBA" id="ARBA00010617"/>
    </source>
</evidence>
<dbReference type="GO" id="GO:0020037">
    <property type="term" value="F:heme binding"/>
    <property type="evidence" value="ECO:0007669"/>
    <property type="project" value="InterPro"/>
</dbReference>
<evidence type="ECO:0000256" key="3">
    <source>
        <dbReference type="PIRSR" id="PIRSR602401-1"/>
    </source>
</evidence>
<comment type="cofactor">
    <cofactor evidence="3">
        <name>heme</name>
        <dbReference type="ChEBI" id="CHEBI:30413"/>
    </cofactor>
</comment>
<sequence length="463" mass="51674">MLDFAIFAVTFVIILIGAVLYLYPSSRSASGVPGLNPTEEKDGNLPDIVNKGSLHEFLVGLHDEFGSVASFWFGRRPVVSLGAVDQLRQHINPNWTTDSFETMLKSLLSYQSGSGVGVTESMIRKKVYEGAIDKTLENNFPLLLQLVEELVDKWASYSKSQHTPLCAHLLGLAMKAVTQLAMGSRFQDDAEVIRFRKNHEAIWSEIGKGYLDGSLEKSSSRKTHYESALAEMESVLKSVAKQRSGQGSSQSSFVNYLLQANLTERQVMEDGMVFTLAGCVITANLCIWAVHFLSVSEAVQERLYHELVEVLGEEPVTLEKIPQLRYCQQVLNETVRTAKLTPMAARLQEVEGKVDQHVIPKETLVIYALGVVLQDADTWSLPYRFNPDRFADESVMKSFSLLGFSGSQACPELRFAYTVAAVLLSTLVRRLKLHRVEGQVVEARYELVSTPKDDTWITVSKRN</sequence>
<dbReference type="GO" id="GO:0016020">
    <property type="term" value="C:membrane"/>
    <property type="evidence" value="ECO:0007669"/>
    <property type="project" value="TreeGrafter"/>
</dbReference>
<keyword evidence="2 3" id="KW-0408">Iron</keyword>